<name>A0ABW3I011_9FLAO</name>
<gene>
    <name evidence="2" type="ORF">ACFQ1O_03920</name>
</gene>
<feature type="transmembrane region" description="Helical" evidence="1">
    <location>
        <begin position="17"/>
        <end position="38"/>
    </location>
</feature>
<keyword evidence="1" id="KW-0472">Membrane</keyword>
<feature type="transmembrane region" description="Helical" evidence="1">
    <location>
        <begin position="212"/>
        <end position="230"/>
    </location>
</feature>
<dbReference type="EMBL" id="JBHTJM010000005">
    <property type="protein sequence ID" value="MFD0963150.1"/>
    <property type="molecule type" value="Genomic_DNA"/>
</dbReference>
<comment type="caution">
    <text evidence="2">The sequence shown here is derived from an EMBL/GenBank/DDBJ whole genome shotgun (WGS) entry which is preliminary data.</text>
</comment>
<feature type="transmembrane region" description="Helical" evidence="1">
    <location>
        <begin position="133"/>
        <end position="160"/>
    </location>
</feature>
<dbReference type="Proteomes" id="UP001596997">
    <property type="component" value="Unassembled WGS sequence"/>
</dbReference>
<feature type="transmembrane region" description="Helical" evidence="1">
    <location>
        <begin position="236"/>
        <end position="261"/>
    </location>
</feature>
<feature type="transmembrane region" description="Helical" evidence="1">
    <location>
        <begin position="58"/>
        <end position="77"/>
    </location>
</feature>
<keyword evidence="1" id="KW-1133">Transmembrane helix</keyword>
<organism evidence="2 3">
    <name type="scientific">Pseudofulvibacter geojedonensis</name>
    <dbReference type="NCBI Taxonomy" id="1123758"/>
    <lineage>
        <taxon>Bacteria</taxon>
        <taxon>Pseudomonadati</taxon>
        <taxon>Bacteroidota</taxon>
        <taxon>Flavobacteriia</taxon>
        <taxon>Flavobacteriales</taxon>
        <taxon>Flavobacteriaceae</taxon>
        <taxon>Pseudofulvibacter</taxon>
    </lineage>
</organism>
<feature type="transmembrane region" description="Helical" evidence="1">
    <location>
        <begin position="293"/>
        <end position="318"/>
    </location>
</feature>
<proteinExistence type="predicted"/>
<evidence type="ECO:0000313" key="3">
    <source>
        <dbReference type="Proteomes" id="UP001596997"/>
    </source>
</evidence>
<feature type="transmembrane region" description="Helical" evidence="1">
    <location>
        <begin position="172"/>
        <end position="191"/>
    </location>
</feature>
<evidence type="ECO:0000256" key="1">
    <source>
        <dbReference type="SAM" id="Phobius"/>
    </source>
</evidence>
<keyword evidence="3" id="KW-1185">Reference proteome</keyword>
<keyword evidence="1" id="KW-0812">Transmembrane</keyword>
<reference evidence="3" key="1">
    <citation type="journal article" date="2019" name="Int. J. Syst. Evol. Microbiol.">
        <title>The Global Catalogue of Microorganisms (GCM) 10K type strain sequencing project: providing services to taxonomists for standard genome sequencing and annotation.</title>
        <authorList>
            <consortium name="The Broad Institute Genomics Platform"/>
            <consortium name="The Broad Institute Genome Sequencing Center for Infectious Disease"/>
            <person name="Wu L."/>
            <person name="Ma J."/>
        </authorList>
    </citation>
    <scope>NUCLEOTIDE SEQUENCE [LARGE SCALE GENOMIC DNA]</scope>
    <source>
        <strain evidence="3">CCUG 62114</strain>
    </source>
</reference>
<protein>
    <recommendedName>
        <fullName evidence="4">Lysylphosphatidylglycerol synthase-like protein</fullName>
    </recommendedName>
</protein>
<sequence>MSVNNKAPFSVVTYKRILFVLIKLSIVLGASYFVYNKLTHNETLDFNFLLNSLHEHNIITIKNMVLLILLSVINWGLECFKWKVLVSNFTPISFTEAIEQSLGALTASIMTPNRIGEYGAKAIYFKKPFRKKVLGLTLIGNLSQLLITIMLGSIGLAYFVYQFQQEVDYDKIAAFVIISITIIYLLFSFQPHKKISIKGYSFQRLKNFTKKLHQKTIVFSILLALFRYLVFAHQFYFLLILFRIEASYITAMALITSMYIISSALPTIFIFDAVIKGSIAVWLFSFINANELTIVVITTLMWLLNFALPSVFGSYFVLNFKMNFSDPAT</sequence>
<evidence type="ECO:0000313" key="2">
    <source>
        <dbReference type="EMBL" id="MFD0963150.1"/>
    </source>
</evidence>
<dbReference type="RefSeq" id="WP_377713563.1">
    <property type="nucleotide sequence ID" value="NZ_JBHTJM010000005.1"/>
</dbReference>
<evidence type="ECO:0008006" key="4">
    <source>
        <dbReference type="Google" id="ProtNLM"/>
    </source>
</evidence>
<accession>A0ABW3I011</accession>